<evidence type="ECO:0000313" key="20">
    <source>
        <dbReference type="EMBL" id="AWB68013.1"/>
    </source>
</evidence>
<accession>A0A2S0VV07</accession>
<comment type="cofactor">
    <cofactor evidence="19">
        <name>Mg(2+)</name>
        <dbReference type="ChEBI" id="CHEBI:18420"/>
    </cofactor>
    <cofactor evidence="19">
        <name>Mn(2+)</name>
        <dbReference type="ChEBI" id="CHEBI:29035"/>
    </cofactor>
    <text evidence="19">Magnesium. Can also use manganese.</text>
</comment>
<dbReference type="GO" id="GO:0005886">
    <property type="term" value="C:plasma membrane"/>
    <property type="evidence" value="ECO:0007669"/>
    <property type="project" value="UniProtKB-SubCell"/>
</dbReference>
<feature type="binding site" evidence="19">
    <location>
        <position position="190"/>
    </location>
    <ligand>
        <name>Mg(2+)</name>
        <dbReference type="ChEBI" id="CHEBI:18420"/>
    </ligand>
</feature>
<keyword evidence="9" id="KW-0732">Signal</keyword>
<dbReference type="GO" id="GO:0016740">
    <property type="term" value="F:transferase activity"/>
    <property type="evidence" value="ECO:0007669"/>
    <property type="project" value="UniProtKB-UniRule"/>
</dbReference>
<keyword evidence="13" id="KW-0564">Palmitate</keyword>
<feature type="binding site" evidence="19">
    <location>
        <position position="308"/>
    </location>
    <ligand>
        <name>Mg(2+)</name>
        <dbReference type="ChEBI" id="CHEBI:18420"/>
    </ligand>
</feature>
<evidence type="ECO:0000256" key="1">
    <source>
        <dbReference type="ARBA" id="ARBA00008282"/>
    </source>
</evidence>
<evidence type="ECO:0000256" key="16">
    <source>
        <dbReference type="ARBA" id="ARBA00048540"/>
    </source>
</evidence>
<dbReference type="FunFam" id="3.10.520.10:FF:000001">
    <property type="entry name" value="FAD:protein FMN transferase"/>
    <property type="match status" value="1"/>
</dbReference>
<name>A0A2S0VV07_9ALTE</name>
<protein>
    <recommendedName>
        <fullName evidence="3 18">FAD:protein FMN transferase</fullName>
        <ecNumber evidence="2 18">2.7.1.180</ecNumber>
    </recommendedName>
    <alternativeName>
        <fullName evidence="15 18">Flavin transferase</fullName>
    </alternativeName>
</protein>
<dbReference type="KEGG" id="cate:C2869_16975"/>
<dbReference type="PANTHER" id="PTHR30040:SF2">
    <property type="entry name" value="FAD:PROTEIN FMN TRANSFERASE"/>
    <property type="match status" value="1"/>
</dbReference>
<dbReference type="EMBL" id="CP026604">
    <property type="protein sequence ID" value="AWB68013.1"/>
    <property type="molecule type" value="Genomic_DNA"/>
</dbReference>
<dbReference type="PANTHER" id="PTHR30040">
    <property type="entry name" value="THIAMINE BIOSYNTHESIS LIPOPROTEIN APBE"/>
    <property type="match status" value="1"/>
</dbReference>
<keyword evidence="10 18" id="KW-0274">FAD</keyword>
<evidence type="ECO:0000313" key="21">
    <source>
        <dbReference type="Proteomes" id="UP000244441"/>
    </source>
</evidence>
<comment type="catalytic activity">
    <reaction evidence="16 18">
        <text>L-threonyl-[protein] + FAD = FMN-L-threonyl-[protein] + AMP + H(+)</text>
        <dbReference type="Rhea" id="RHEA:36847"/>
        <dbReference type="Rhea" id="RHEA-COMP:11060"/>
        <dbReference type="Rhea" id="RHEA-COMP:11061"/>
        <dbReference type="ChEBI" id="CHEBI:15378"/>
        <dbReference type="ChEBI" id="CHEBI:30013"/>
        <dbReference type="ChEBI" id="CHEBI:57692"/>
        <dbReference type="ChEBI" id="CHEBI:74257"/>
        <dbReference type="ChEBI" id="CHEBI:456215"/>
        <dbReference type="EC" id="2.7.1.180"/>
    </reaction>
</comment>
<dbReference type="SUPFAM" id="SSF143631">
    <property type="entry name" value="ApbE-like"/>
    <property type="match status" value="1"/>
</dbReference>
<evidence type="ECO:0000256" key="5">
    <source>
        <dbReference type="ARBA" id="ARBA00022519"/>
    </source>
</evidence>
<dbReference type="PIRSF" id="PIRSF006268">
    <property type="entry name" value="ApbE"/>
    <property type="match status" value="1"/>
</dbReference>
<proteinExistence type="inferred from homology"/>
<feature type="binding site" evidence="19">
    <location>
        <position position="304"/>
    </location>
    <ligand>
        <name>Mg(2+)</name>
        <dbReference type="ChEBI" id="CHEBI:18420"/>
    </ligand>
</feature>
<evidence type="ECO:0000256" key="15">
    <source>
        <dbReference type="ARBA" id="ARBA00031306"/>
    </source>
</evidence>
<comment type="subcellular location">
    <subcellularLocation>
        <location evidence="17">Cell inner membrane</location>
        <topology evidence="17">Lipid-anchor</topology>
        <orientation evidence="17">Periplasmic side</orientation>
    </subcellularLocation>
</comment>
<keyword evidence="5" id="KW-0997">Cell inner membrane</keyword>
<evidence type="ECO:0000256" key="7">
    <source>
        <dbReference type="ARBA" id="ARBA00022679"/>
    </source>
</evidence>
<reference evidence="20 21" key="1">
    <citation type="submission" date="2018-01" db="EMBL/GenBank/DDBJ databases">
        <title>Genome sequence of a Cantenovulum-like bacteria.</title>
        <authorList>
            <person name="Tan W.R."/>
            <person name="Lau N.-S."/>
            <person name="Go F."/>
            <person name="Amirul A.-A.A."/>
        </authorList>
    </citation>
    <scope>NUCLEOTIDE SEQUENCE [LARGE SCALE GENOMIC DNA]</scope>
    <source>
        <strain evidence="20 21">CCB-QB4</strain>
    </source>
</reference>
<evidence type="ECO:0000256" key="3">
    <source>
        <dbReference type="ARBA" id="ARBA00016337"/>
    </source>
</evidence>
<dbReference type="Gene3D" id="3.10.520.10">
    <property type="entry name" value="ApbE-like domains"/>
    <property type="match status" value="1"/>
</dbReference>
<keyword evidence="21" id="KW-1185">Reference proteome</keyword>
<keyword evidence="8 18" id="KW-0479">Metal-binding</keyword>
<dbReference type="GO" id="GO:0046872">
    <property type="term" value="F:metal ion binding"/>
    <property type="evidence" value="ECO:0007669"/>
    <property type="project" value="UniProtKB-UniRule"/>
</dbReference>
<evidence type="ECO:0000256" key="8">
    <source>
        <dbReference type="ARBA" id="ARBA00022723"/>
    </source>
</evidence>
<keyword evidence="4" id="KW-1003">Cell membrane</keyword>
<gene>
    <name evidence="20" type="ORF">C2869_16975</name>
</gene>
<dbReference type="Proteomes" id="UP000244441">
    <property type="component" value="Chromosome"/>
</dbReference>
<dbReference type="InterPro" id="IPR024932">
    <property type="entry name" value="ApbE"/>
</dbReference>
<dbReference type="OrthoDB" id="9778595at2"/>
<dbReference type="AlphaFoldDB" id="A0A2S0VV07"/>
<keyword evidence="6 18" id="KW-0285">Flavoprotein</keyword>
<evidence type="ECO:0000256" key="9">
    <source>
        <dbReference type="ARBA" id="ARBA00022729"/>
    </source>
</evidence>
<sequence length="352" mass="38813">MNCGYSCIKERILNLNKIQFSFFTLVLLLVSACSDTSNKLTPVELQGRTMGTTYSVKFFATEQQIRTEQFYKDIEALLETVNQQMSTYRPDSEISRFNTSANDEPFIVSSDTAYVVQSAIDIGVQSEGALDITIGPLVNLWGFGPNGHVESAPTSEQIALAKGLIGIDKLLVKGRTLIKTQDQLYIDLSAIAKGFGVDKIAEYLEAKGINRYLAEIGGEMRAKGKKMDGSLWRVAIEKPTSAERAVQQVVDLQDKAIATSGDYRNYFEKEGKRYSHTIDPSNGKPITHKLASVTVIHDSTMMADGYATALNVMGPQKALEFAERQNLAVYLVVKSAEGFDVKYSSGFSSYIQ</sequence>
<evidence type="ECO:0000256" key="17">
    <source>
        <dbReference type="ARBA" id="ARBA00060485"/>
    </source>
</evidence>
<evidence type="ECO:0000256" key="10">
    <source>
        <dbReference type="ARBA" id="ARBA00022827"/>
    </source>
</evidence>
<dbReference type="Pfam" id="PF02424">
    <property type="entry name" value="ApbE"/>
    <property type="match status" value="1"/>
</dbReference>
<keyword evidence="14" id="KW-0449">Lipoprotein</keyword>
<evidence type="ECO:0000256" key="14">
    <source>
        <dbReference type="ARBA" id="ARBA00023288"/>
    </source>
</evidence>
<keyword evidence="12" id="KW-0472">Membrane</keyword>
<evidence type="ECO:0000256" key="19">
    <source>
        <dbReference type="PIRSR" id="PIRSR006268-2"/>
    </source>
</evidence>
<dbReference type="EC" id="2.7.1.180" evidence="2 18"/>
<keyword evidence="11 18" id="KW-0460">Magnesium</keyword>
<comment type="similarity">
    <text evidence="1 18">Belongs to the ApbE family.</text>
</comment>
<evidence type="ECO:0000256" key="18">
    <source>
        <dbReference type="PIRNR" id="PIRNR006268"/>
    </source>
</evidence>
<evidence type="ECO:0000256" key="11">
    <source>
        <dbReference type="ARBA" id="ARBA00022842"/>
    </source>
</evidence>
<evidence type="ECO:0000256" key="6">
    <source>
        <dbReference type="ARBA" id="ARBA00022630"/>
    </source>
</evidence>
<evidence type="ECO:0000256" key="13">
    <source>
        <dbReference type="ARBA" id="ARBA00023139"/>
    </source>
</evidence>
<evidence type="ECO:0000256" key="4">
    <source>
        <dbReference type="ARBA" id="ARBA00022475"/>
    </source>
</evidence>
<keyword evidence="7 18" id="KW-0808">Transferase</keyword>
<organism evidence="20 21">
    <name type="scientific">Saccharobesus litoralis</name>
    <dbReference type="NCBI Taxonomy" id="2172099"/>
    <lineage>
        <taxon>Bacteria</taxon>
        <taxon>Pseudomonadati</taxon>
        <taxon>Pseudomonadota</taxon>
        <taxon>Gammaproteobacteria</taxon>
        <taxon>Alteromonadales</taxon>
        <taxon>Alteromonadaceae</taxon>
        <taxon>Saccharobesus</taxon>
    </lineage>
</organism>
<evidence type="ECO:0000256" key="2">
    <source>
        <dbReference type="ARBA" id="ARBA00011955"/>
    </source>
</evidence>
<evidence type="ECO:0000256" key="12">
    <source>
        <dbReference type="ARBA" id="ARBA00023136"/>
    </source>
</evidence>
<dbReference type="InterPro" id="IPR003374">
    <property type="entry name" value="ApbE-like_sf"/>
</dbReference>